<comment type="similarity">
    <text evidence="1">Belongs to the bystin family.</text>
</comment>
<dbReference type="PANTHER" id="PTHR12821:SF0">
    <property type="entry name" value="BYSTIN"/>
    <property type="match status" value="1"/>
</dbReference>
<evidence type="ECO:0000256" key="1">
    <source>
        <dbReference type="ARBA" id="ARBA00007114"/>
    </source>
</evidence>
<organism evidence="3 4">
    <name type="scientific">Ceraceosorus bombacis</name>
    <dbReference type="NCBI Taxonomy" id="401625"/>
    <lineage>
        <taxon>Eukaryota</taxon>
        <taxon>Fungi</taxon>
        <taxon>Dikarya</taxon>
        <taxon>Basidiomycota</taxon>
        <taxon>Ustilaginomycotina</taxon>
        <taxon>Exobasidiomycetes</taxon>
        <taxon>Ceraceosorales</taxon>
        <taxon>Ceraceosoraceae</taxon>
        <taxon>Ceraceosorus</taxon>
    </lineage>
</organism>
<keyword evidence="4" id="KW-1185">Reference proteome</keyword>
<dbReference type="EMBL" id="CCYA01000118">
    <property type="protein sequence ID" value="CEH12116.1"/>
    <property type="molecule type" value="Genomic_DNA"/>
</dbReference>
<dbReference type="GO" id="GO:0030688">
    <property type="term" value="C:preribosome, small subunit precursor"/>
    <property type="evidence" value="ECO:0007669"/>
    <property type="project" value="TreeGrafter"/>
</dbReference>
<proteinExistence type="inferred from homology"/>
<dbReference type="OrthoDB" id="2192561at2759"/>
<dbReference type="PANTHER" id="PTHR12821">
    <property type="entry name" value="BYSTIN"/>
    <property type="match status" value="1"/>
</dbReference>
<dbReference type="GO" id="GO:0005730">
    <property type="term" value="C:nucleolus"/>
    <property type="evidence" value="ECO:0007669"/>
    <property type="project" value="TreeGrafter"/>
</dbReference>
<dbReference type="Proteomes" id="UP000054845">
    <property type="component" value="Unassembled WGS sequence"/>
</dbReference>
<dbReference type="Pfam" id="PF05291">
    <property type="entry name" value="Bystin"/>
    <property type="match status" value="1"/>
</dbReference>
<sequence>MPRAPSSRPVGRGPRGPVERPQASLAAELEADRASSKFGSVSLPGRRARRNGVADEEEGVEDGASSRRLKVTGSKAGGDAKTRDTPKGFVDARLSRNILKLAREEQEEMEREAEMDAAQAGPSRLFDAELRGPPVAEDNDEDEVDKGMLDGASVTSSQAGSLLEETEEMDPTDAALLARFAEEHGGGGGAEEYQEEPGMRDHEDPDGGGGQTLADIIMAKIKEAEARGGKTASFKLGAVDGQEAQEDAALNSLPPGVSVKVGEAYTKVGMLLSRYKSGPLPKAFKIIPSLPNWDAILYLTNPSGWTPHATLAATRILCSNLKPSQSQRFFKYVLLPKFREQVQDTGKVTPQVFEACIKAVYKPAAFFKGLLFPLAEAGCTLKEAAIMSAVLSRVSIPVLHSAAALLRLSEMHYRGPTSLFIRTLLDKKYALPYKVVDALVFHFLRFSDPEMGVEKNDHGEKRMPVLWHQSFLVFCQRYKQDLTPDQKAALLDLLRVQKHDSIGPDIRRELTTGHARGEMLDEPIDEDMDDAISL</sequence>
<feature type="region of interest" description="Disordered" evidence="2">
    <location>
        <begin position="184"/>
        <end position="208"/>
    </location>
</feature>
<feature type="compositionally biased region" description="Acidic residues" evidence="2">
    <location>
        <begin position="105"/>
        <end position="115"/>
    </location>
</feature>
<accession>A0A0P1BAC2</accession>
<dbReference type="GO" id="GO:0030515">
    <property type="term" value="F:snoRNA binding"/>
    <property type="evidence" value="ECO:0007669"/>
    <property type="project" value="TreeGrafter"/>
</dbReference>
<dbReference type="AlphaFoldDB" id="A0A0P1BAC2"/>
<evidence type="ECO:0000256" key="2">
    <source>
        <dbReference type="SAM" id="MobiDB-lite"/>
    </source>
</evidence>
<dbReference type="GO" id="GO:0005737">
    <property type="term" value="C:cytoplasm"/>
    <property type="evidence" value="ECO:0007669"/>
    <property type="project" value="TreeGrafter"/>
</dbReference>
<protein>
    <submittedName>
        <fullName evidence="3">Cell adhesion complex protein bystin</fullName>
    </submittedName>
</protein>
<dbReference type="STRING" id="401625.A0A0P1BAC2"/>
<dbReference type="InterPro" id="IPR007955">
    <property type="entry name" value="Bystin"/>
</dbReference>
<evidence type="ECO:0000313" key="3">
    <source>
        <dbReference type="EMBL" id="CEH12116.1"/>
    </source>
</evidence>
<reference evidence="3 4" key="1">
    <citation type="submission" date="2014-09" db="EMBL/GenBank/DDBJ databases">
        <authorList>
            <person name="Magalhaes I.L.F."/>
            <person name="Oliveira U."/>
            <person name="Santos F.R."/>
            <person name="Vidigal T.H.D.A."/>
            <person name="Brescovit A.D."/>
            <person name="Santos A.J."/>
        </authorList>
    </citation>
    <scope>NUCLEOTIDE SEQUENCE [LARGE SCALE GENOMIC DNA]</scope>
</reference>
<evidence type="ECO:0000313" key="4">
    <source>
        <dbReference type="Proteomes" id="UP000054845"/>
    </source>
</evidence>
<name>A0A0P1BAC2_9BASI</name>
<dbReference type="GO" id="GO:0006364">
    <property type="term" value="P:rRNA processing"/>
    <property type="evidence" value="ECO:0007669"/>
    <property type="project" value="TreeGrafter"/>
</dbReference>
<feature type="region of interest" description="Disordered" evidence="2">
    <location>
        <begin position="1"/>
        <end position="89"/>
    </location>
</feature>
<dbReference type="Gene3D" id="1.25.40.480">
    <property type="match status" value="1"/>
</dbReference>
<feature type="region of interest" description="Disordered" evidence="2">
    <location>
        <begin position="105"/>
        <end position="170"/>
    </location>
</feature>